<accession>X1JPZ2</accession>
<dbReference type="EMBL" id="BARU01047148">
    <property type="protein sequence ID" value="GAH96821.1"/>
    <property type="molecule type" value="Genomic_DNA"/>
</dbReference>
<feature type="non-terminal residue" evidence="1">
    <location>
        <position position="1"/>
    </location>
</feature>
<gene>
    <name evidence="1" type="ORF">S03H2_70781</name>
</gene>
<feature type="non-terminal residue" evidence="1">
    <location>
        <position position="112"/>
    </location>
</feature>
<dbReference type="AlphaFoldDB" id="X1JPZ2"/>
<protein>
    <submittedName>
        <fullName evidence="1">Uncharacterized protein</fullName>
    </submittedName>
</protein>
<evidence type="ECO:0000313" key="1">
    <source>
        <dbReference type="EMBL" id="GAH96821.1"/>
    </source>
</evidence>
<sequence length="112" mass="12659">ERGLVHIWGRNDMTTTQRMGISWIVRDPDGRVVEEHSEWEMWPYTSPGDDHGFIGGRFNLDKPGIYTINVGLSMNPADPELVDSYYGTLCTVAAAVPEPEFRGFGVREYQPV</sequence>
<proteinExistence type="predicted"/>
<name>X1JPZ2_9ZZZZ</name>
<organism evidence="1">
    <name type="scientific">marine sediment metagenome</name>
    <dbReference type="NCBI Taxonomy" id="412755"/>
    <lineage>
        <taxon>unclassified sequences</taxon>
        <taxon>metagenomes</taxon>
        <taxon>ecological metagenomes</taxon>
    </lineage>
</organism>
<comment type="caution">
    <text evidence="1">The sequence shown here is derived from an EMBL/GenBank/DDBJ whole genome shotgun (WGS) entry which is preliminary data.</text>
</comment>
<reference evidence="1" key="1">
    <citation type="journal article" date="2014" name="Front. Microbiol.">
        <title>High frequency of phylogenetically diverse reductive dehalogenase-homologous genes in deep subseafloor sedimentary metagenomes.</title>
        <authorList>
            <person name="Kawai M."/>
            <person name="Futagami T."/>
            <person name="Toyoda A."/>
            <person name="Takaki Y."/>
            <person name="Nishi S."/>
            <person name="Hori S."/>
            <person name="Arai W."/>
            <person name="Tsubouchi T."/>
            <person name="Morono Y."/>
            <person name="Uchiyama I."/>
            <person name="Ito T."/>
            <person name="Fujiyama A."/>
            <person name="Inagaki F."/>
            <person name="Takami H."/>
        </authorList>
    </citation>
    <scope>NUCLEOTIDE SEQUENCE</scope>
    <source>
        <strain evidence="1">Expedition CK06-06</strain>
    </source>
</reference>